<feature type="transmembrane region" description="Helical" evidence="5">
    <location>
        <begin position="126"/>
        <end position="146"/>
    </location>
</feature>
<accession>A0ABR1FXG6</accession>
<dbReference type="Proteomes" id="UP001363151">
    <property type="component" value="Unassembled WGS sequence"/>
</dbReference>
<comment type="subcellular location">
    <subcellularLocation>
        <location evidence="1">Membrane</location>
        <topology evidence="1">Multi-pass membrane protein</topology>
    </subcellularLocation>
</comment>
<evidence type="ECO:0000256" key="5">
    <source>
        <dbReference type="SAM" id="Phobius"/>
    </source>
</evidence>
<dbReference type="EMBL" id="JBBJCI010000210">
    <property type="protein sequence ID" value="KAK7240603.1"/>
    <property type="molecule type" value="Genomic_DNA"/>
</dbReference>
<feature type="transmembrane region" description="Helical" evidence="5">
    <location>
        <begin position="12"/>
        <end position="34"/>
    </location>
</feature>
<evidence type="ECO:0000313" key="8">
    <source>
        <dbReference type="Proteomes" id="UP001363151"/>
    </source>
</evidence>
<feature type="transmembrane region" description="Helical" evidence="5">
    <location>
        <begin position="236"/>
        <end position="253"/>
    </location>
</feature>
<name>A0ABR1FXG6_AURAN</name>
<evidence type="ECO:0000256" key="4">
    <source>
        <dbReference type="ARBA" id="ARBA00023136"/>
    </source>
</evidence>
<reference evidence="7 8" key="1">
    <citation type="submission" date="2024-03" db="EMBL/GenBank/DDBJ databases">
        <title>Aureococcus anophagefferens CCMP1851 and Kratosvirus quantuckense: Draft genome of a second virus-susceptible host strain in the model system.</title>
        <authorList>
            <person name="Chase E."/>
            <person name="Truchon A.R."/>
            <person name="Schepens W."/>
            <person name="Wilhelm S.W."/>
        </authorList>
    </citation>
    <scope>NUCLEOTIDE SEQUENCE [LARGE SCALE GENOMIC DNA]</scope>
    <source>
        <strain evidence="7 8">CCMP1851</strain>
    </source>
</reference>
<evidence type="ECO:0000313" key="7">
    <source>
        <dbReference type="EMBL" id="KAK7240603.1"/>
    </source>
</evidence>
<evidence type="ECO:0000256" key="1">
    <source>
        <dbReference type="ARBA" id="ARBA00004141"/>
    </source>
</evidence>
<keyword evidence="8" id="KW-1185">Reference proteome</keyword>
<feature type="transmembrane region" description="Helical" evidence="5">
    <location>
        <begin position="184"/>
        <end position="206"/>
    </location>
</feature>
<evidence type="ECO:0000259" key="6">
    <source>
        <dbReference type="Pfam" id="PF03151"/>
    </source>
</evidence>
<dbReference type="SUPFAM" id="SSF103481">
    <property type="entry name" value="Multidrug resistance efflux transporter EmrE"/>
    <property type="match status" value="1"/>
</dbReference>
<dbReference type="InterPro" id="IPR004853">
    <property type="entry name" value="Sugar_P_trans_dom"/>
</dbReference>
<feature type="transmembrane region" description="Helical" evidence="5">
    <location>
        <begin position="265"/>
        <end position="289"/>
    </location>
</feature>
<evidence type="ECO:0000256" key="2">
    <source>
        <dbReference type="ARBA" id="ARBA00022692"/>
    </source>
</evidence>
<sequence length="470" mass="51070">MGARTPILEEMHLWVLLAYSSALFVLAGACWLGARLVRRATERQDSLEAEQAKKGEYMPWATVRSVASSAPATPWRPRLEAALEVATWTLAWWGMSVTFTLVNKYFLGYWRPPVRHGQTVAPGFPFAVTTTTMHLSMKVLLSTATVKWRSRRLERRLASDEASHAEATAIVVPEPLTARARWRFAVPVGASTALDIACSNLALIFITVSFYTVAKSSTLAWTLVWAVALRLEPCRLRTLVLVSLIILGLVLATEGERKGSAGFSMPGFALVTAASCLGGLRWCLTQALFDQDEACAEDPVVVVYHVSPAGVATLLPIALGLEARHLWHWASLVAPEALGQAFVAAAAAGGVAYAMLLAEVRLLHSTSSLSLSVFGALKDVSQMALAAFTFGDELTPQSIAGLGVVLAASLAYARFRERLKPSDEGRRRRQPRYRRVGAASYDADIDGNGLEDDDLMDDDLNDNTLELVDI</sequence>
<dbReference type="Pfam" id="PF03151">
    <property type="entry name" value="TPT"/>
    <property type="match status" value="1"/>
</dbReference>
<feature type="transmembrane region" description="Helical" evidence="5">
    <location>
        <begin position="301"/>
        <end position="319"/>
    </location>
</feature>
<feature type="transmembrane region" description="Helical" evidence="5">
    <location>
        <begin position="85"/>
        <end position="106"/>
    </location>
</feature>
<keyword evidence="2 5" id="KW-0812">Transmembrane</keyword>
<feature type="transmembrane region" description="Helical" evidence="5">
    <location>
        <begin position="212"/>
        <end position="229"/>
    </location>
</feature>
<organism evidence="7 8">
    <name type="scientific">Aureococcus anophagefferens</name>
    <name type="common">Harmful bloom alga</name>
    <dbReference type="NCBI Taxonomy" id="44056"/>
    <lineage>
        <taxon>Eukaryota</taxon>
        <taxon>Sar</taxon>
        <taxon>Stramenopiles</taxon>
        <taxon>Ochrophyta</taxon>
        <taxon>Pelagophyceae</taxon>
        <taxon>Pelagomonadales</taxon>
        <taxon>Pelagomonadaceae</taxon>
        <taxon>Aureococcus</taxon>
    </lineage>
</organism>
<proteinExistence type="predicted"/>
<feature type="domain" description="Sugar phosphate transporter" evidence="6">
    <location>
        <begin position="84"/>
        <end position="412"/>
    </location>
</feature>
<dbReference type="PANTHER" id="PTHR11132">
    <property type="entry name" value="SOLUTE CARRIER FAMILY 35"/>
    <property type="match status" value="1"/>
</dbReference>
<dbReference type="PROSITE" id="PS51257">
    <property type="entry name" value="PROKAR_LIPOPROTEIN"/>
    <property type="match status" value="1"/>
</dbReference>
<evidence type="ECO:0000256" key="3">
    <source>
        <dbReference type="ARBA" id="ARBA00022989"/>
    </source>
</evidence>
<protein>
    <submittedName>
        <fullName evidence="7">UDP-glucose transmembrane transporter</fullName>
    </submittedName>
</protein>
<feature type="transmembrane region" description="Helical" evidence="5">
    <location>
        <begin position="339"/>
        <end position="357"/>
    </location>
</feature>
<dbReference type="InterPro" id="IPR050186">
    <property type="entry name" value="TPT_transporter"/>
</dbReference>
<comment type="caution">
    <text evidence="7">The sequence shown here is derived from an EMBL/GenBank/DDBJ whole genome shotgun (WGS) entry which is preliminary data.</text>
</comment>
<dbReference type="InterPro" id="IPR037185">
    <property type="entry name" value="EmrE-like"/>
</dbReference>
<keyword evidence="4 5" id="KW-0472">Membrane</keyword>
<gene>
    <name evidence="7" type="ORF">SO694_00057251</name>
</gene>
<keyword evidence="3 5" id="KW-1133">Transmembrane helix</keyword>